<gene>
    <name evidence="3" type="ORF">PV327_001112</name>
</gene>
<dbReference type="Pfam" id="PF07898">
    <property type="entry name" value="DUF1676"/>
    <property type="match status" value="1"/>
</dbReference>
<sequence>MVAVEKEPNERQGRRMCKKKKKKLKKHMKYLFPLLIGWLVIKSLLLPVVLKGLALLSGKAVILSLMSLVLAAVFGLRRFVQGITGFSSAAGADIAAYKRKGLLYDDDPEQLEPQEGGADPYSYYRRIDRH</sequence>
<comment type="caution">
    <text evidence="3">The sequence shown here is derived from an EMBL/GenBank/DDBJ whole genome shotgun (WGS) entry which is preliminary data.</text>
</comment>
<keyword evidence="4" id="KW-1185">Reference proteome</keyword>
<name>A0AA39G9F8_MICHY</name>
<evidence type="ECO:0000256" key="1">
    <source>
        <dbReference type="SAM" id="MobiDB-lite"/>
    </source>
</evidence>
<dbReference type="GO" id="GO:0016020">
    <property type="term" value="C:membrane"/>
    <property type="evidence" value="ECO:0007669"/>
    <property type="project" value="TreeGrafter"/>
</dbReference>
<keyword evidence="2" id="KW-1133">Transmembrane helix</keyword>
<dbReference type="InterPro" id="IPR012464">
    <property type="entry name" value="DUF1676"/>
</dbReference>
<accession>A0AA39G9F8</accession>
<feature type="region of interest" description="Disordered" evidence="1">
    <location>
        <begin position="106"/>
        <end position="130"/>
    </location>
</feature>
<evidence type="ECO:0000256" key="2">
    <source>
        <dbReference type="SAM" id="Phobius"/>
    </source>
</evidence>
<feature type="transmembrane region" description="Helical" evidence="2">
    <location>
        <begin position="30"/>
        <end position="50"/>
    </location>
</feature>
<dbReference type="EMBL" id="JAQQBR010000001">
    <property type="protein sequence ID" value="KAK0183034.1"/>
    <property type="molecule type" value="Genomic_DNA"/>
</dbReference>
<evidence type="ECO:0000313" key="3">
    <source>
        <dbReference type="EMBL" id="KAK0183034.1"/>
    </source>
</evidence>
<keyword evidence="2" id="KW-0812">Transmembrane</keyword>
<protein>
    <submittedName>
        <fullName evidence="3">Uncharacterized protein</fullName>
    </submittedName>
</protein>
<evidence type="ECO:0000313" key="4">
    <source>
        <dbReference type="Proteomes" id="UP001168972"/>
    </source>
</evidence>
<reference evidence="3" key="1">
    <citation type="journal article" date="2023" name="bioRxiv">
        <title>Scaffold-level genome assemblies of two parasitoid biocontrol wasps reveal the parthenogenesis mechanism and an associated novel virus.</title>
        <authorList>
            <person name="Inwood S."/>
            <person name="Skelly J."/>
            <person name="Guhlin J."/>
            <person name="Harrop T."/>
            <person name="Goldson S."/>
            <person name="Dearden P."/>
        </authorList>
    </citation>
    <scope>NUCLEOTIDE SEQUENCE</scope>
    <source>
        <strain evidence="3">Lincoln</strain>
        <tissue evidence="3">Whole body</tissue>
    </source>
</reference>
<keyword evidence="2" id="KW-0472">Membrane</keyword>
<dbReference type="AlphaFoldDB" id="A0AA39G9F8"/>
<reference evidence="3" key="2">
    <citation type="submission" date="2023-03" db="EMBL/GenBank/DDBJ databases">
        <authorList>
            <person name="Inwood S.N."/>
            <person name="Skelly J.G."/>
            <person name="Guhlin J."/>
            <person name="Harrop T.W.R."/>
            <person name="Goldson S.G."/>
            <person name="Dearden P.K."/>
        </authorList>
    </citation>
    <scope>NUCLEOTIDE SEQUENCE</scope>
    <source>
        <strain evidence="3">Lincoln</strain>
        <tissue evidence="3">Whole body</tissue>
    </source>
</reference>
<organism evidence="3 4">
    <name type="scientific">Microctonus hyperodae</name>
    <name type="common">Parasitoid wasp</name>
    <dbReference type="NCBI Taxonomy" id="165561"/>
    <lineage>
        <taxon>Eukaryota</taxon>
        <taxon>Metazoa</taxon>
        <taxon>Ecdysozoa</taxon>
        <taxon>Arthropoda</taxon>
        <taxon>Hexapoda</taxon>
        <taxon>Insecta</taxon>
        <taxon>Pterygota</taxon>
        <taxon>Neoptera</taxon>
        <taxon>Endopterygota</taxon>
        <taxon>Hymenoptera</taxon>
        <taxon>Apocrita</taxon>
        <taxon>Ichneumonoidea</taxon>
        <taxon>Braconidae</taxon>
        <taxon>Euphorinae</taxon>
        <taxon>Microctonus</taxon>
    </lineage>
</organism>
<dbReference type="PANTHER" id="PTHR21879">
    <property type="entry name" value="FI03362P-RELATED-RELATED"/>
    <property type="match status" value="1"/>
</dbReference>
<feature type="transmembrane region" description="Helical" evidence="2">
    <location>
        <begin position="56"/>
        <end position="76"/>
    </location>
</feature>
<dbReference type="Proteomes" id="UP001168972">
    <property type="component" value="Unassembled WGS sequence"/>
</dbReference>
<proteinExistence type="predicted"/>